<gene>
    <name evidence="2" type="ORF">AB2B41_07955</name>
</gene>
<protein>
    <submittedName>
        <fullName evidence="2">Helix-turn-helix domain-containing protein</fullName>
    </submittedName>
</protein>
<name>A0ABV3RLQ5_9RHOB</name>
<feature type="domain" description="HTH cro/C1-type" evidence="1">
    <location>
        <begin position="2"/>
        <end position="37"/>
    </location>
</feature>
<dbReference type="EMBL" id="JBFNXX010000005">
    <property type="protein sequence ID" value="MEW9919532.1"/>
    <property type="molecule type" value="Genomic_DNA"/>
</dbReference>
<dbReference type="SMART" id="SM00530">
    <property type="entry name" value="HTH_XRE"/>
    <property type="match status" value="1"/>
</dbReference>
<dbReference type="RefSeq" id="WP_367877240.1">
    <property type="nucleotide sequence ID" value="NZ_JBFNXX010000005.1"/>
</dbReference>
<dbReference type="InterPro" id="IPR001387">
    <property type="entry name" value="Cro/C1-type_HTH"/>
</dbReference>
<sequence length="214" mass="24256">MIKELRRRLGMTQTQLAEKLNVDQGTVSRWERGAESPRPARRAALQTLLLRDQSRRAMLRSLAFVRHDYLPSTLLDSKLRLVELSASGKRHFEARGQDPQALLGMSLERYSDRIGKPGFLGAVRESGLLNGDCLLFRFVTNFGGRGHATVYEPIFENDALIGVLNYVTDYFELPRQEKETVELIEIVRVEDPSRAMIIHRGPNVQSALHALRSS</sequence>
<proteinExistence type="predicted"/>
<dbReference type="Proteomes" id="UP001556098">
    <property type="component" value="Unassembled WGS sequence"/>
</dbReference>
<reference evidence="2 3" key="1">
    <citation type="submission" date="2024-07" db="EMBL/GenBank/DDBJ databases">
        <title>Marimonas sp.nov., isolated from tidal-flat sediment.</title>
        <authorList>
            <person name="Jayan J.N."/>
            <person name="Lee S.S."/>
        </authorList>
    </citation>
    <scope>NUCLEOTIDE SEQUENCE [LARGE SCALE GENOMIC DNA]</scope>
    <source>
        <strain evidence="2 3">MJW-29</strain>
    </source>
</reference>
<dbReference type="CDD" id="cd00093">
    <property type="entry name" value="HTH_XRE"/>
    <property type="match status" value="1"/>
</dbReference>
<accession>A0ABV3RLQ5</accession>
<dbReference type="InterPro" id="IPR010982">
    <property type="entry name" value="Lambda_DNA-bd_dom_sf"/>
</dbReference>
<dbReference type="Pfam" id="PF01381">
    <property type="entry name" value="HTH_3"/>
    <property type="match status" value="1"/>
</dbReference>
<evidence type="ECO:0000259" key="1">
    <source>
        <dbReference type="PROSITE" id="PS50943"/>
    </source>
</evidence>
<dbReference type="SUPFAM" id="SSF47413">
    <property type="entry name" value="lambda repressor-like DNA-binding domains"/>
    <property type="match status" value="1"/>
</dbReference>
<keyword evidence="3" id="KW-1185">Reference proteome</keyword>
<comment type="caution">
    <text evidence="2">The sequence shown here is derived from an EMBL/GenBank/DDBJ whole genome shotgun (WGS) entry which is preliminary data.</text>
</comment>
<evidence type="ECO:0000313" key="3">
    <source>
        <dbReference type="Proteomes" id="UP001556098"/>
    </source>
</evidence>
<dbReference type="Gene3D" id="1.10.260.40">
    <property type="entry name" value="lambda repressor-like DNA-binding domains"/>
    <property type="match status" value="1"/>
</dbReference>
<dbReference type="PROSITE" id="PS50943">
    <property type="entry name" value="HTH_CROC1"/>
    <property type="match status" value="1"/>
</dbReference>
<organism evidence="2 3">
    <name type="scientific">Sulfitobacter sediminis</name>
    <dbReference type="NCBI Taxonomy" id="3234186"/>
    <lineage>
        <taxon>Bacteria</taxon>
        <taxon>Pseudomonadati</taxon>
        <taxon>Pseudomonadota</taxon>
        <taxon>Alphaproteobacteria</taxon>
        <taxon>Rhodobacterales</taxon>
        <taxon>Roseobacteraceae</taxon>
        <taxon>Sulfitobacter</taxon>
    </lineage>
</organism>
<evidence type="ECO:0000313" key="2">
    <source>
        <dbReference type="EMBL" id="MEW9919532.1"/>
    </source>
</evidence>